<feature type="region of interest" description="Disordered" evidence="1">
    <location>
        <begin position="95"/>
        <end position="114"/>
    </location>
</feature>
<reference evidence="3" key="1">
    <citation type="submission" date="2016-10" db="EMBL/GenBank/DDBJ databases">
        <authorList>
            <person name="Varghese N."/>
            <person name="Submissions S."/>
        </authorList>
    </citation>
    <scope>NUCLEOTIDE SEQUENCE [LARGE SCALE GENOMIC DNA]</scope>
    <source>
        <strain evidence="3">CGMCC 4.3516</strain>
    </source>
</reference>
<dbReference type="AlphaFoldDB" id="A0A1G6YDL1"/>
<sequence length="114" mass="12453">MPSMMVLATTAVPPHLKGALSRWTIEVAPGIFVGTISTRVREQLWEITKQTVADGAAVLVHPAPNEQGFTVLTAGTRRRRPEDFDGLTLMRFTAPPADTAATPDSHESEWPVEF</sequence>
<name>A0A1G6YDL1_9ACTN</name>
<dbReference type="Pfam" id="PF09707">
    <property type="entry name" value="Cas_Cas2CT1978"/>
    <property type="match status" value="1"/>
</dbReference>
<dbReference type="Gene3D" id="3.30.70.240">
    <property type="match status" value="1"/>
</dbReference>
<dbReference type="OrthoDB" id="8527479at2"/>
<proteinExistence type="predicted"/>
<dbReference type="RefSeq" id="WP_091036833.1">
    <property type="nucleotide sequence ID" value="NZ_FNAD01000008.1"/>
</dbReference>
<dbReference type="Proteomes" id="UP000198949">
    <property type="component" value="Unassembled WGS sequence"/>
</dbReference>
<evidence type="ECO:0000313" key="3">
    <source>
        <dbReference type="Proteomes" id="UP000198949"/>
    </source>
</evidence>
<evidence type="ECO:0000313" key="2">
    <source>
        <dbReference type="EMBL" id="SDD87676.1"/>
    </source>
</evidence>
<dbReference type="EMBL" id="FNAD01000008">
    <property type="protein sequence ID" value="SDD87676.1"/>
    <property type="molecule type" value="Genomic_DNA"/>
</dbReference>
<feature type="compositionally biased region" description="Basic and acidic residues" evidence="1">
    <location>
        <begin position="104"/>
        <end position="114"/>
    </location>
</feature>
<dbReference type="InterPro" id="IPR010152">
    <property type="entry name" value="CRISPR-assoc_prot_Cas2_sub"/>
</dbReference>
<keyword evidence="3" id="KW-1185">Reference proteome</keyword>
<dbReference type="STRING" id="58114.SAMN05216270_108242"/>
<protein>
    <submittedName>
        <fullName evidence="2">CRISPR-associated protein Cas2</fullName>
    </submittedName>
</protein>
<gene>
    <name evidence="2" type="ORF">SAMN05216270_108242</name>
</gene>
<dbReference type="CDD" id="cd09755">
    <property type="entry name" value="Cas2_I-E"/>
    <property type="match status" value="1"/>
</dbReference>
<accession>A0A1G6YDL1</accession>
<evidence type="ECO:0000256" key="1">
    <source>
        <dbReference type="SAM" id="MobiDB-lite"/>
    </source>
</evidence>
<organism evidence="2 3">
    <name type="scientific">Glycomyces harbinensis</name>
    <dbReference type="NCBI Taxonomy" id="58114"/>
    <lineage>
        <taxon>Bacteria</taxon>
        <taxon>Bacillati</taxon>
        <taxon>Actinomycetota</taxon>
        <taxon>Actinomycetes</taxon>
        <taxon>Glycomycetales</taxon>
        <taxon>Glycomycetaceae</taxon>
        <taxon>Glycomyces</taxon>
    </lineage>
</organism>
<dbReference type="NCBIfam" id="TIGR01873">
    <property type="entry name" value="cas_CT1978"/>
    <property type="match status" value="1"/>
</dbReference>